<dbReference type="Gene3D" id="3.40.50.410">
    <property type="entry name" value="von Willebrand factor, type A domain"/>
    <property type="match status" value="1"/>
</dbReference>
<dbReference type="EMBL" id="JAQQWK010000010">
    <property type="protein sequence ID" value="KAK8030185.1"/>
    <property type="molecule type" value="Genomic_DNA"/>
</dbReference>
<keyword evidence="4" id="KW-1185">Reference proteome</keyword>
<dbReference type="InterPro" id="IPR032838">
    <property type="entry name" value="Vwaint_dom"/>
</dbReference>
<feature type="compositionally biased region" description="Basic and acidic residues" evidence="1">
    <location>
        <begin position="1"/>
        <end position="18"/>
    </location>
</feature>
<feature type="region of interest" description="Disordered" evidence="1">
    <location>
        <begin position="555"/>
        <end position="580"/>
    </location>
</feature>
<evidence type="ECO:0000313" key="4">
    <source>
        <dbReference type="Proteomes" id="UP001444661"/>
    </source>
</evidence>
<dbReference type="PANTHER" id="PTHR10579">
    <property type="entry name" value="CALCIUM-ACTIVATED CHLORIDE CHANNEL REGULATOR"/>
    <property type="match status" value="1"/>
</dbReference>
<organism evidence="3 4">
    <name type="scientific">Apiospora rasikravindrae</name>
    <dbReference type="NCBI Taxonomy" id="990691"/>
    <lineage>
        <taxon>Eukaryota</taxon>
        <taxon>Fungi</taxon>
        <taxon>Dikarya</taxon>
        <taxon>Ascomycota</taxon>
        <taxon>Pezizomycotina</taxon>
        <taxon>Sordariomycetes</taxon>
        <taxon>Xylariomycetidae</taxon>
        <taxon>Amphisphaeriales</taxon>
        <taxon>Apiosporaceae</taxon>
        <taxon>Apiospora</taxon>
    </lineage>
</organism>
<reference evidence="3 4" key="1">
    <citation type="submission" date="2023-01" db="EMBL/GenBank/DDBJ databases">
        <title>Analysis of 21 Apiospora genomes using comparative genomics revels a genus with tremendous synthesis potential of carbohydrate active enzymes and secondary metabolites.</title>
        <authorList>
            <person name="Sorensen T."/>
        </authorList>
    </citation>
    <scope>NUCLEOTIDE SEQUENCE [LARGE SCALE GENOMIC DNA]</scope>
    <source>
        <strain evidence="3 4">CBS 33761</strain>
    </source>
</reference>
<feature type="domain" description="VWFA" evidence="2">
    <location>
        <begin position="75"/>
        <end position="283"/>
    </location>
</feature>
<dbReference type="SUPFAM" id="SSF53300">
    <property type="entry name" value="vWA-like"/>
    <property type="match status" value="1"/>
</dbReference>
<accession>A0ABR1SEB6</accession>
<dbReference type="InterPro" id="IPR036465">
    <property type="entry name" value="vWFA_dom_sf"/>
</dbReference>
<evidence type="ECO:0000259" key="2">
    <source>
        <dbReference type="PROSITE" id="PS50234"/>
    </source>
</evidence>
<dbReference type="InterPro" id="IPR051266">
    <property type="entry name" value="CLCR"/>
</dbReference>
<evidence type="ECO:0000256" key="1">
    <source>
        <dbReference type="SAM" id="MobiDB-lite"/>
    </source>
</evidence>
<dbReference type="InterPro" id="IPR002035">
    <property type="entry name" value="VWF_A"/>
</dbReference>
<dbReference type="Pfam" id="PF13519">
    <property type="entry name" value="VWA_2"/>
    <property type="match status" value="1"/>
</dbReference>
<sequence length="580" mass="63714">MEISAKRGRLDEPLERRPTKIQTKASESRTATMQSDPDAKPEVTLHPLASQDGVLVKVNPPKGPTQLKTAHVPCDIVLVIDVSGSMRALAPATETDAAGNERDENTGCTVLDIVKHAALTIMHTLDEHDRLGLVTFSSGVKVLQQLLPMTEANKKQTDRVICGLATEGGTNLWRGLQRGLQLFDAESDSGKVPALMLLTDGEPNQGPILSDLGDKSDTSTSHPREGYAQALRARGSMPTSIYAFGFGEDIMSSLLSEIADVGTGYYGFIPNSNMVCTVMVNAVAHLQSTFAIKCCLDIEVVQVEKLELSTGLAMGMTRGNHPNGRHWSVPLGNIQYGQSRDIYLRFNQKANKNCMINTQLTYSDGTGAKSVEGPNDVPVTQAVTLSDDEIAYHRNRDLVCRLVIRLCLRGTEDYIGGFDELGKRDRKSWYGLLTEKNTAGSHNDEQNRSLNQDVEGRIKQAVHSGDGEWNSWGKHYLLSLWAAHAKQLRTTFLDPGVQLYDAGSPLFLQCQARLMKAFEEEVVPPRPSRAAEADPEYVSGSKTLSMQSYSGRTLQYSNNPYSTSKSRGIQQDYDFLDDFP</sequence>
<protein>
    <submittedName>
        <fullName evidence="3">Inter-alpha-trypsin inhibitor heavy chain H3</fullName>
    </submittedName>
</protein>
<dbReference type="PANTHER" id="PTHR10579:SF156">
    <property type="entry name" value="VWFA DOMAIN-CONTAINING PROTEIN"/>
    <property type="match status" value="1"/>
</dbReference>
<dbReference type="Proteomes" id="UP001444661">
    <property type="component" value="Unassembled WGS sequence"/>
</dbReference>
<feature type="region of interest" description="Disordered" evidence="1">
    <location>
        <begin position="1"/>
        <end position="41"/>
    </location>
</feature>
<feature type="compositionally biased region" description="Polar residues" evidence="1">
    <location>
        <begin position="20"/>
        <end position="35"/>
    </location>
</feature>
<gene>
    <name evidence="3" type="ORF">PG993_011476</name>
</gene>
<dbReference type="SMART" id="SM00327">
    <property type="entry name" value="VWA"/>
    <property type="match status" value="1"/>
</dbReference>
<comment type="caution">
    <text evidence="3">The sequence shown here is derived from an EMBL/GenBank/DDBJ whole genome shotgun (WGS) entry which is preliminary data.</text>
</comment>
<feature type="compositionally biased region" description="Basic and acidic residues" evidence="1">
    <location>
        <begin position="212"/>
        <end position="224"/>
    </location>
</feature>
<proteinExistence type="predicted"/>
<feature type="compositionally biased region" description="Polar residues" evidence="1">
    <location>
        <begin position="555"/>
        <end position="569"/>
    </location>
</feature>
<evidence type="ECO:0000313" key="3">
    <source>
        <dbReference type="EMBL" id="KAK8030185.1"/>
    </source>
</evidence>
<dbReference type="PROSITE" id="PS50234">
    <property type="entry name" value="VWFA"/>
    <property type="match status" value="1"/>
</dbReference>
<feature type="region of interest" description="Disordered" evidence="1">
    <location>
        <begin position="201"/>
        <end position="224"/>
    </location>
</feature>
<dbReference type="Pfam" id="PF14624">
    <property type="entry name" value="Vwaint"/>
    <property type="match status" value="1"/>
</dbReference>
<name>A0ABR1SEB6_9PEZI</name>